<feature type="region of interest" description="Disordered" evidence="1">
    <location>
        <begin position="19"/>
        <end position="39"/>
    </location>
</feature>
<keyword evidence="4" id="KW-1185">Reference proteome</keyword>
<evidence type="ECO:0000313" key="4">
    <source>
        <dbReference type="Proteomes" id="UP000321234"/>
    </source>
</evidence>
<dbReference type="InterPro" id="IPR006674">
    <property type="entry name" value="HD_domain"/>
</dbReference>
<evidence type="ECO:0000259" key="2">
    <source>
        <dbReference type="Pfam" id="PF01966"/>
    </source>
</evidence>
<proteinExistence type="predicted"/>
<organism evidence="3 4">
    <name type="scientific">Quadrisphaera setariae</name>
    <dbReference type="NCBI Taxonomy" id="2593304"/>
    <lineage>
        <taxon>Bacteria</taxon>
        <taxon>Bacillati</taxon>
        <taxon>Actinomycetota</taxon>
        <taxon>Actinomycetes</taxon>
        <taxon>Kineosporiales</taxon>
        <taxon>Kineosporiaceae</taxon>
        <taxon>Quadrisphaera</taxon>
    </lineage>
</organism>
<dbReference type="SUPFAM" id="SSF109604">
    <property type="entry name" value="HD-domain/PDEase-like"/>
    <property type="match status" value="1"/>
</dbReference>
<dbReference type="EMBL" id="VKAC01000019">
    <property type="protein sequence ID" value="TXR51671.1"/>
    <property type="molecule type" value="Genomic_DNA"/>
</dbReference>
<accession>A0A5C8Z3A5</accession>
<dbReference type="OrthoDB" id="2989229at2"/>
<dbReference type="Pfam" id="PF01966">
    <property type="entry name" value="HD"/>
    <property type="match status" value="1"/>
</dbReference>
<dbReference type="AlphaFoldDB" id="A0A5C8Z3A5"/>
<name>A0A5C8Z3A5_9ACTN</name>
<comment type="caution">
    <text evidence="3">The sequence shown here is derived from an EMBL/GenBank/DDBJ whole genome shotgun (WGS) entry which is preliminary data.</text>
</comment>
<reference evidence="3 4" key="1">
    <citation type="submission" date="2019-07" db="EMBL/GenBank/DDBJ databases">
        <title>Quadrisphaera sp. strain DD2A genome sequencing and assembly.</title>
        <authorList>
            <person name="Kim I."/>
        </authorList>
    </citation>
    <scope>NUCLEOTIDE SEQUENCE [LARGE SCALE GENOMIC DNA]</scope>
    <source>
        <strain evidence="3 4">DD2A</strain>
    </source>
</reference>
<evidence type="ECO:0000313" key="3">
    <source>
        <dbReference type="EMBL" id="TXR51671.1"/>
    </source>
</evidence>
<gene>
    <name evidence="3" type="ORF">FMM08_21835</name>
</gene>
<dbReference type="Gene3D" id="1.10.3210.10">
    <property type="entry name" value="Hypothetical protein af1432"/>
    <property type="match status" value="1"/>
</dbReference>
<dbReference type="InterPro" id="IPR003607">
    <property type="entry name" value="HD/PDEase_dom"/>
</dbReference>
<dbReference type="CDD" id="cd00077">
    <property type="entry name" value="HDc"/>
    <property type="match status" value="1"/>
</dbReference>
<evidence type="ECO:0000256" key="1">
    <source>
        <dbReference type="SAM" id="MobiDB-lite"/>
    </source>
</evidence>
<sequence>MSSGRRSAFTAWSPLRPVPLLAPHPRGGRTGPSAHGAPSEAHTVALDDDLVDQARELAQQLLSTVDDGGRRWRHTLAVAERAAEGSGAVAPEQVNLLLAAAWLHDVGYAPAIAQTGFHPVDGAVHLQRSLWPPALVGLVAHHSGARFVAGVRQVGHLLEPFRRPGYWSGPVADALTWADQTTAPDGRRVTVHQRIAEVLERHGPDSAQVRCQAQRGPALIAAVRATEDRLLLARDGRPSAV</sequence>
<feature type="domain" description="HD" evidence="2">
    <location>
        <begin position="71"/>
        <end position="146"/>
    </location>
</feature>
<dbReference type="RefSeq" id="WP_147928465.1">
    <property type="nucleotide sequence ID" value="NZ_VKAC01000019.1"/>
</dbReference>
<dbReference type="Proteomes" id="UP000321234">
    <property type="component" value="Unassembled WGS sequence"/>
</dbReference>
<protein>
    <submittedName>
        <fullName evidence="3">HD domain-containing protein</fullName>
    </submittedName>
</protein>